<evidence type="ECO:0000256" key="1">
    <source>
        <dbReference type="SAM" id="MobiDB-lite"/>
    </source>
</evidence>
<reference evidence="2 3" key="1">
    <citation type="journal article" date="2013" name="Genome Announc.">
        <title>Genome Sequence of Moraxella macacae 0408225, a Novel Bacterial Species Isolated from a Cynomolgus Macaque with Epistaxis.</title>
        <authorList>
            <person name="Ladner J.T."/>
            <person name="Whitehouse C.A."/>
            <person name="Koroleva G.I."/>
            <person name="Palacios G.F."/>
        </authorList>
    </citation>
    <scope>NUCLEOTIDE SEQUENCE [LARGE SCALE GENOMIC DNA]</scope>
    <source>
        <strain evidence="2 3">0408225</strain>
    </source>
</reference>
<sequence length="285" mass="32278">MDSAVEGLEVLQKGKSLGKTNAKGEFNYNTADGKVTFKLGELALGETEPKSIITPTDLTKKEAESTRILQILQSADTDNNPDNGIKIEEKVAKRFKPDDLKDLVQQSKDSDFNQKLQAKLDTNQKVQTKEKAQEHFYKTLQSEQVTHSKEAVDMADKLVGYWKMSCQDSYQEVVEYKKTDKPNTVISADKMITREYKNQDCTGNYKEEKIEKDPYPTTISVISSGYNSHGQQKAQVRFQKDPNNSQKDPASQFVDIVWLDNNRHTATVKGKEESVTFTRQSSLTF</sequence>
<protein>
    <submittedName>
        <fullName evidence="2">Uncharacterized protein</fullName>
    </submittedName>
</protein>
<accession>L2F835</accession>
<dbReference type="EMBL" id="ANIN01000001">
    <property type="protein sequence ID" value="ELA08946.1"/>
    <property type="molecule type" value="Genomic_DNA"/>
</dbReference>
<keyword evidence="3" id="KW-1185">Reference proteome</keyword>
<dbReference type="Proteomes" id="UP000023795">
    <property type="component" value="Unassembled WGS sequence"/>
</dbReference>
<dbReference type="AlphaFoldDB" id="L2F835"/>
<dbReference type="OrthoDB" id="384721at2"/>
<dbReference type="eggNOG" id="COG4222">
    <property type="taxonomic scope" value="Bacteria"/>
</dbReference>
<name>L2F835_9GAMM</name>
<comment type="caution">
    <text evidence="2">The sequence shown here is derived from an EMBL/GenBank/DDBJ whole genome shotgun (WGS) entry which is preliminary data.</text>
</comment>
<dbReference type="PATRIC" id="fig|1230338.3.peg.222"/>
<evidence type="ECO:0000313" key="2">
    <source>
        <dbReference type="EMBL" id="ELA08946.1"/>
    </source>
</evidence>
<evidence type="ECO:0000313" key="3">
    <source>
        <dbReference type="Proteomes" id="UP000023795"/>
    </source>
</evidence>
<gene>
    <name evidence="2" type="ORF">MOMA_01015</name>
</gene>
<feature type="region of interest" description="Disordered" evidence="1">
    <location>
        <begin position="230"/>
        <end position="250"/>
    </location>
</feature>
<proteinExistence type="predicted"/>
<dbReference type="RefSeq" id="WP_009501345.1">
    <property type="nucleotide sequence ID" value="NZ_ANIN01000001.1"/>
</dbReference>
<organism evidence="2 3">
    <name type="scientific">Moraxella macacae 0408225</name>
    <dbReference type="NCBI Taxonomy" id="1230338"/>
    <lineage>
        <taxon>Bacteria</taxon>
        <taxon>Pseudomonadati</taxon>
        <taxon>Pseudomonadota</taxon>
        <taxon>Gammaproteobacteria</taxon>
        <taxon>Moraxellales</taxon>
        <taxon>Moraxellaceae</taxon>
        <taxon>Moraxella</taxon>
    </lineage>
</organism>